<comment type="caution">
    <text evidence="2">The sequence shown here is derived from an EMBL/GenBank/DDBJ whole genome shotgun (WGS) entry which is preliminary data.</text>
</comment>
<feature type="region of interest" description="Disordered" evidence="1">
    <location>
        <begin position="1"/>
        <end position="29"/>
    </location>
</feature>
<protein>
    <submittedName>
        <fullName evidence="2">Uncharacterized protein</fullName>
    </submittedName>
</protein>
<proteinExistence type="predicted"/>
<dbReference type="EMBL" id="JAAIKB010000001">
    <property type="protein sequence ID" value="NGM18590.1"/>
    <property type="molecule type" value="Genomic_DNA"/>
</dbReference>
<dbReference type="Proteomes" id="UP000475385">
    <property type="component" value="Unassembled WGS sequence"/>
</dbReference>
<name>A0A6M1LE91_9PROT</name>
<evidence type="ECO:0000313" key="2">
    <source>
        <dbReference type="EMBL" id="NGM18590.1"/>
    </source>
</evidence>
<accession>A0A6M1LE91</accession>
<reference evidence="2 3" key="2">
    <citation type="submission" date="2020-03" db="EMBL/GenBank/DDBJ databases">
        <title>Roseomonas stagni sp. nov., isolated from pond water in Japan.</title>
        <authorList>
            <person name="Furuhata K."/>
            <person name="Miyamoto H."/>
            <person name="Goto K."/>
        </authorList>
    </citation>
    <scope>NUCLEOTIDE SEQUENCE [LARGE SCALE GENOMIC DNA]</scope>
    <source>
        <strain evidence="2 3">PeD5</strain>
    </source>
</reference>
<evidence type="ECO:0000256" key="1">
    <source>
        <dbReference type="SAM" id="MobiDB-lite"/>
    </source>
</evidence>
<reference evidence="2 3" key="1">
    <citation type="submission" date="2020-02" db="EMBL/GenBank/DDBJ databases">
        <authorList>
            <person name="Kim H.M."/>
            <person name="Jeon C.O."/>
        </authorList>
    </citation>
    <scope>NUCLEOTIDE SEQUENCE [LARGE SCALE GENOMIC DNA]</scope>
    <source>
        <strain evidence="2 3">PeD5</strain>
    </source>
</reference>
<evidence type="ECO:0000313" key="3">
    <source>
        <dbReference type="Proteomes" id="UP000475385"/>
    </source>
</evidence>
<sequence>MEGQERPAGPVRLDLSELERVAGGAGGGNPALEGMLARVQEQRLATIEAQIGTVLAGLSDRGDWLDDADRVLRELRDDRPTEGEDAYGTFTDHDGQTQDVKAWLEASGIAVPDAGDDGTGTRQEFDATIAQLRQGIDDATSAQGLDLLRLQGLTAQKNAMPPLPGRR</sequence>
<keyword evidence="3" id="KW-1185">Reference proteome</keyword>
<organism evidence="2 3">
    <name type="scientific">Falsiroseomonas algicola</name>
    <dbReference type="NCBI Taxonomy" id="2716930"/>
    <lineage>
        <taxon>Bacteria</taxon>
        <taxon>Pseudomonadati</taxon>
        <taxon>Pseudomonadota</taxon>
        <taxon>Alphaproteobacteria</taxon>
        <taxon>Acetobacterales</taxon>
        <taxon>Roseomonadaceae</taxon>
        <taxon>Falsiroseomonas</taxon>
    </lineage>
</organism>
<gene>
    <name evidence="2" type="ORF">G3576_01095</name>
</gene>
<dbReference type="RefSeq" id="WP_164692476.1">
    <property type="nucleotide sequence ID" value="NZ_JAAIKB010000001.1"/>
</dbReference>
<dbReference type="AlphaFoldDB" id="A0A6M1LE91"/>